<accession>A0A6A5BTQ3</accession>
<proteinExistence type="predicted"/>
<name>A0A6A5BTQ3_NAEFO</name>
<gene>
    <name evidence="5" type="ORF">FDP41_002627</name>
</gene>
<feature type="region of interest" description="Disordered" evidence="3">
    <location>
        <begin position="239"/>
        <end position="293"/>
    </location>
</feature>
<dbReference type="GO" id="GO:0005524">
    <property type="term" value="F:ATP binding"/>
    <property type="evidence" value="ECO:0007669"/>
    <property type="project" value="InterPro"/>
</dbReference>
<dbReference type="VEuPathDB" id="AmoebaDB:NfTy_057750"/>
<evidence type="ECO:0000313" key="6">
    <source>
        <dbReference type="Proteomes" id="UP000444721"/>
    </source>
</evidence>
<reference evidence="5 6" key="1">
    <citation type="journal article" date="2019" name="Sci. Rep.">
        <title>Nanopore sequencing improves the draft genome of the human pathogenic amoeba Naegleria fowleri.</title>
        <authorList>
            <person name="Liechti N."/>
            <person name="Schurch N."/>
            <person name="Bruggmann R."/>
            <person name="Wittwer M."/>
        </authorList>
    </citation>
    <scope>NUCLEOTIDE SEQUENCE [LARGE SCALE GENOMIC DNA]</scope>
    <source>
        <strain evidence="5 6">ATCC 30894</strain>
    </source>
</reference>
<keyword evidence="1" id="KW-0677">Repeat</keyword>
<feature type="domain" description="Protein kinase" evidence="4">
    <location>
        <begin position="27"/>
        <end position="437"/>
    </location>
</feature>
<dbReference type="OrthoDB" id="10256179at2759"/>
<dbReference type="Pfam" id="PF00069">
    <property type="entry name" value="Pkinase"/>
    <property type="match status" value="1"/>
</dbReference>
<dbReference type="SUPFAM" id="SSF56112">
    <property type="entry name" value="Protein kinase-like (PK-like)"/>
    <property type="match status" value="2"/>
</dbReference>
<dbReference type="AlphaFoldDB" id="A0A6A5BTQ3"/>
<dbReference type="PROSITE" id="PS50012">
    <property type="entry name" value="RCC1_3"/>
    <property type="match status" value="3"/>
</dbReference>
<dbReference type="Gene3D" id="1.10.510.10">
    <property type="entry name" value="Transferase(Phosphotransferase) domain 1"/>
    <property type="match status" value="2"/>
</dbReference>
<dbReference type="VEuPathDB" id="AmoebaDB:NF0111660"/>
<dbReference type="InterPro" id="IPR011009">
    <property type="entry name" value="Kinase-like_dom_sf"/>
</dbReference>
<dbReference type="RefSeq" id="XP_044562825.1">
    <property type="nucleotide sequence ID" value="XM_044705842.1"/>
</dbReference>
<dbReference type="Gene3D" id="2.130.10.30">
    <property type="entry name" value="Regulator of chromosome condensation 1/beta-lactamase-inhibitor protein II"/>
    <property type="match status" value="1"/>
</dbReference>
<evidence type="ECO:0000256" key="2">
    <source>
        <dbReference type="PROSITE-ProRule" id="PRU00235"/>
    </source>
</evidence>
<dbReference type="PANTHER" id="PTHR45622:SF70">
    <property type="entry name" value="SECRETION-REGULATING GUANINE NUCLEOTIDE EXCHANGE FACTOR"/>
    <property type="match status" value="1"/>
</dbReference>
<dbReference type="InterPro" id="IPR009091">
    <property type="entry name" value="RCC1/BLIP-II"/>
</dbReference>
<organism evidence="5 6">
    <name type="scientific">Naegleria fowleri</name>
    <name type="common">Brain eating amoeba</name>
    <dbReference type="NCBI Taxonomy" id="5763"/>
    <lineage>
        <taxon>Eukaryota</taxon>
        <taxon>Discoba</taxon>
        <taxon>Heterolobosea</taxon>
        <taxon>Tetramitia</taxon>
        <taxon>Eutetramitia</taxon>
        <taxon>Vahlkampfiidae</taxon>
        <taxon>Naegleria</taxon>
    </lineage>
</organism>
<dbReference type="PANTHER" id="PTHR45622">
    <property type="entry name" value="UBIQUITIN-PROTEIN LIGASE E3A-RELATED"/>
    <property type="match status" value="1"/>
</dbReference>
<comment type="caution">
    <text evidence="5">The sequence shown here is derived from an EMBL/GenBank/DDBJ whole genome shotgun (WGS) entry which is preliminary data.</text>
</comment>
<evidence type="ECO:0000259" key="4">
    <source>
        <dbReference type="PROSITE" id="PS50011"/>
    </source>
</evidence>
<dbReference type="PRINTS" id="PR00633">
    <property type="entry name" value="RCCNDNSATION"/>
</dbReference>
<protein>
    <recommendedName>
        <fullName evidence="4">Protein kinase domain-containing protein</fullName>
    </recommendedName>
</protein>
<dbReference type="GeneID" id="68109845"/>
<evidence type="ECO:0000256" key="3">
    <source>
        <dbReference type="SAM" id="MobiDB-lite"/>
    </source>
</evidence>
<feature type="repeat" description="RCC1" evidence="2">
    <location>
        <begin position="617"/>
        <end position="669"/>
    </location>
</feature>
<dbReference type="VEuPathDB" id="AmoebaDB:NF0111670"/>
<dbReference type="GO" id="GO:0004672">
    <property type="term" value="F:protein kinase activity"/>
    <property type="evidence" value="ECO:0007669"/>
    <property type="project" value="InterPro"/>
</dbReference>
<dbReference type="Pfam" id="PF25390">
    <property type="entry name" value="WD40_RLD"/>
    <property type="match status" value="1"/>
</dbReference>
<sequence length="863" mass="97520">MNKGYALEVANYMNADILLNNLHNTIANKGSPISAGSYKYLLSTLGREIKSKYENFTRVLESEQAVLGDNLTRVPQIELFTAKEKNSHEDKEVLIMKVVHKVIDQLTIPYEKNPVDNQEKCFKNVQLVQSFHQENIIQPERVIPESEGHVTYLVFSEADMQLPLVDAIIDGMLNNEQRKYVFFQLVCAVHELHKAGLVHQTLHRFCVDPHLIVVGNGCKVGLIDLTGVTVQTKDDFAYQWMPTPRRHSEGGISSPRSPPDQKQTSIFDSPKSARMTKSPRTPRRSLGNMNSSLNFSPRKTYSRDYVFASQNERVFRDVTGGDNSGQVNNIWTLGTIFAFLLRGIPIFKGSTSTEVWERVINLFGRPTPSDWSSRQHNVKVFVEQLIQEKGFDISQDRHLDYVFGTCTKDEIDLLRGMLCINQENRLTTEQILQHPYFDEFRQYIPKGSLFNKFSQSLDEDDSECDTTLVVAGSNFNHQTGMLHCQLHPTLGFLDDINSVFEKVPSIAKVCCTSSTTMLLAKDGRVFILGGSSKSSLTELDLDNVVDIDCNGSDDECHYLMLRGDGKLFVYGSNNHGQLSLGHTSSISLIAPVKWEENESPVSKIAAGGKHTIVTHKGDLYACGANEHKQCGIDDHREIIPLLTKVATFTDEVLKDVKCGDSHTILLTESGRVFTFGDNRFGQCGFERVKRVCIPSELPAMLFNRYQVTQIAAGTNHSLFVSTQFFLYSVGQASKGQLGFKTDEPAIFVPSKINFQPQTNDYEIHPFCRREIMKAFAKFDHSFFVTNDNRIFVCGDNSYEEIVSWPYQQGFYFYNEVPKIVDVPVEIMNVSCPNFDNTKLQMEVQSASFGEHHLFVCMQKKCVE</sequence>
<feature type="repeat" description="RCC1" evidence="2">
    <location>
        <begin position="565"/>
        <end position="617"/>
    </location>
</feature>
<dbReference type="SUPFAM" id="SSF50985">
    <property type="entry name" value="RCC1/BLIP-II"/>
    <property type="match status" value="1"/>
</dbReference>
<dbReference type="PROSITE" id="PS50011">
    <property type="entry name" value="PROTEIN_KINASE_DOM"/>
    <property type="match status" value="1"/>
</dbReference>
<dbReference type="InterPro" id="IPR000408">
    <property type="entry name" value="Reg_chr_condens"/>
</dbReference>
<evidence type="ECO:0000256" key="1">
    <source>
        <dbReference type="ARBA" id="ARBA00022737"/>
    </source>
</evidence>
<dbReference type="VEuPathDB" id="AmoebaDB:NF0111650"/>
<dbReference type="InterPro" id="IPR051709">
    <property type="entry name" value="Ub-ligase/GTPase-reg"/>
</dbReference>
<dbReference type="EMBL" id="VFQX01000030">
    <property type="protein sequence ID" value="KAF0978112.1"/>
    <property type="molecule type" value="Genomic_DNA"/>
</dbReference>
<dbReference type="VEuPathDB" id="AmoebaDB:FDP41_002627"/>
<dbReference type="Gene3D" id="3.30.200.20">
    <property type="entry name" value="Phosphorylase Kinase, domain 1"/>
    <property type="match status" value="1"/>
</dbReference>
<dbReference type="InterPro" id="IPR058923">
    <property type="entry name" value="RCC1-like_dom"/>
</dbReference>
<evidence type="ECO:0000313" key="5">
    <source>
        <dbReference type="EMBL" id="KAF0978112.1"/>
    </source>
</evidence>
<dbReference type="InterPro" id="IPR000719">
    <property type="entry name" value="Prot_kinase_dom"/>
</dbReference>
<dbReference type="SMART" id="SM00220">
    <property type="entry name" value="S_TKc"/>
    <property type="match status" value="1"/>
</dbReference>
<dbReference type="OMA" id="ASFGEHH"/>
<keyword evidence="6" id="KW-1185">Reference proteome</keyword>
<dbReference type="Proteomes" id="UP000444721">
    <property type="component" value="Unassembled WGS sequence"/>
</dbReference>
<feature type="repeat" description="RCC1" evidence="2">
    <location>
        <begin position="670"/>
        <end position="723"/>
    </location>
</feature>